<feature type="compositionally biased region" description="Acidic residues" evidence="2">
    <location>
        <begin position="371"/>
        <end position="391"/>
    </location>
</feature>
<dbReference type="Proteomes" id="UP001165085">
    <property type="component" value="Unassembled WGS sequence"/>
</dbReference>
<keyword evidence="3" id="KW-1133">Transmembrane helix</keyword>
<evidence type="ECO:0000313" key="5">
    <source>
        <dbReference type="EMBL" id="GMH79336.1"/>
    </source>
</evidence>
<protein>
    <recommendedName>
        <fullName evidence="4">Cyclic nucleotide-binding domain-containing protein</fullName>
    </recommendedName>
</protein>
<dbReference type="Gene3D" id="1.10.287.630">
    <property type="entry name" value="Helix hairpin bin"/>
    <property type="match status" value="1"/>
</dbReference>
<feature type="compositionally biased region" description="Low complexity" evidence="2">
    <location>
        <begin position="213"/>
        <end position="225"/>
    </location>
</feature>
<feature type="compositionally biased region" description="Polar residues" evidence="2">
    <location>
        <begin position="197"/>
        <end position="211"/>
    </location>
</feature>
<dbReference type="Gene3D" id="1.10.287.70">
    <property type="match status" value="1"/>
</dbReference>
<comment type="caution">
    <text evidence="5">The sequence shown here is derived from an EMBL/GenBank/DDBJ whole genome shotgun (WGS) entry which is preliminary data.</text>
</comment>
<dbReference type="Pfam" id="PF00027">
    <property type="entry name" value="cNMP_binding"/>
    <property type="match status" value="1"/>
</dbReference>
<feature type="region of interest" description="Disordered" evidence="2">
    <location>
        <begin position="186"/>
        <end position="229"/>
    </location>
</feature>
<dbReference type="OrthoDB" id="421226at2759"/>
<feature type="region of interest" description="Disordered" evidence="2">
    <location>
        <begin position="1"/>
        <end position="26"/>
    </location>
</feature>
<feature type="transmembrane region" description="Helical" evidence="3">
    <location>
        <begin position="593"/>
        <end position="615"/>
    </location>
</feature>
<feature type="region of interest" description="Disordered" evidence="2">
    <location>
        <begin position="1041"/>
        <end position="1163"/>
    </location>
</feature>
<dbReference type="SUPFAM" id="SSF81324">
    <property type="entry name" value="Voltage-gated potassium channels"/>
    <property type="match status" value="1"/>
</dbReference>
<dbReference type="GO" id="GO:0044877">
    <property type="term" value="F:protein-containing complex binding"/>
    <property type="evidence" value="ECO:0007669"/>
    <property type="project" value="TreeGrafter"/>
</dbReference>
<feature type="compositionally biased region" description="Polar residues" evidence="2">
    <location>
        <begin position="1"/>
        <end position="20"/>
    </location>
</feature>
<keyword evidence="1" id="KW-0406">Ion transport</keyword>
<dbReference type="PANTHER" id="PTHR45638:SF11">
    <property type="entry name" value="CYCLIC NUCLEOTIDE-GATED CATION CHANNEL SUBUNIT A"/>
    <property type="match status" value="1"/>
</dbReference>
<feature type="transmembrane region" description="Helical" evidence="3">
    <location>
        <begin position="436"/>
        <end position="458"/>
    </location>
</feature>
<keyword evidence="3" id="KW-0472">Membrane</keyword>
<dbReference type="SUPFAM" id="SSF51206">
    <property type="entry name" value="cAMP-binding domain-like"/>
    <property type="match status" value="1"/>
</dbReference>
<dbReference type="InterPro" id="IPR050866">
    <property type="entry name" value="CNG_cation_channel"/>
</dbReference>
<dbReference type="AlphaFoldDB" id="A0A9W7AZE3"/>
<feature type="domain" description="Cyclic nucleotide-binding" evidence="4">
    <location>
        <begin position="826"/>
        <end position="932"/>
    </location>
</feature>
<feature type="region of interest" description="Disordered" evidence="2">
    <location>
        <begin position="1193"/>
        <end position="1230"/>
    </location>
</feature>
<keyword evidence="1" id="KW-0813">Transport</keyword>
<dbReference type="InterPro" id="IPR018490">
    <property type="entry name" value="cNMP-bd_dom_sf"/>
</dbReference>
<organism evidence="5 6">
    <name type="scientific">Triparma strigata</name>
    <dbReference type="NCBI Taxonomy" id="1606541"/>
    <lineage>
        <taxon>Eukaryota</taxon>
        <taxon>Sar</taxon>
        <taxon>Stramenopiles</taxon>
        <taxon>Ochrophyta</taxon>
        <taxon>Bolidophyceae</taxon>
        <taxon>Parmales</taxon>
        <taxon>Triparmaceae</taxon>
        <taxon>Triparma</taxon>
    </lineage>
</organism>
<sequence length="1230" mass="135261">MSQSSGLASPTGNRKISTVSFAMHEPIPEDRVTSTYGRGEAPDNKAMAFVHTNVINSISALSMLYDHPQDKERLDALIEHVTASLGDLGGEGSQDDGARHQQSFPRLGAQQMAGGSPLGAGGFNKTRRRTGRAVTTVQQNQIHKHDQEDILQRIGAGMQSSAAAIAEEEEGGGISRGKSSFIRGKSFVGGQMRLPGTNATSGRNRRTSNPPIASVVSGGAAGAARRGSKAIQEYRKKSIMPGTGMDSISEGELSNSVVGNGGKAQVMPVVGSPDKSGREVTVDESDFPGIGKMSSALARRAAGLGSKKDKANISMLRKLEESTGHDAADNITSATRRRTAIKMSKARAADPIKHQLSAFHTERPEDLTKIDDEEDFDEEESYSDENDEGEHDAEVGKLKTTIGKSSPQKNKDSAAEEVEGSGFLSKFIEVIHPDSFFINAWMIFGTLAICFCIFVGPLRVAFVVQNDGVFLKDPFMQFIYVLLEVYFLVNTMNIEFRKGYYDEHTMDLMMEKDIIRDNYMHMRRFGMECILSFPFDIVNIIAFGCANETLTGLSLLKLFRFRKIVKWTSQLNVGDALRDIQDRHPQSLRLAELLITFAAIMHIMSCIYWRSYIYVNDNYYLYEMEDEWVTMKDNWKAEGKDADERCYKEGGRWHYKEEYNAVESTDYKYCGPYSKFVPVSEVAIDNQGENTENILKAYSSSMYWSLLVVLGQPAEPGNVTEVLVGGLATVLGMFIFAIVIGNASSVITSMDSVGEARSKQMNAINQYLTFRGVPAWMQTRIREYYDYLWLSGQAAYHKRAFDELPPMLHMQLSLCLKKQMIESSSVFKNLSASSVVAIMDRLHSIIALPDEIIILQDTPGDKMYFLAQGQVKVTIRVDGTHETKHIKYMSRGEAFGEMAILDPDHNVRSCNIIAVSFCELEELSSADVHELLDFYPDIEENLMILENSRETQRMSMRQRPTTHGEMDMDDQVLQTNRSEHDGVLAANLGGKSFESKLSYTIGGGGNSGKSVNADNENGGSFDVENMSQNFAAMGTQKLSSARLEMEEKSRARMSALSPSGDKDGSKVARATARVRNEEVEVTEEKVLSLENSEAGSKIGSPKADNRRSPTLTGKRSSGGASPNSVPGGRGIRSPSSYDRQVDRQSSTGVTGGSSAGLSDLENHLKNQNALQGLGIKSDQRSTTFDLENITDAGLRRKGSGERSKTVAGGSFTSSPSSVSKQVVKEEEERG</sequence>
<feature type="transmembrane region" description="Helical" evidence="3">
    <location>
        <begin position="722"/>
        <end position="740"/>
    </location>
</feature>
<dbReference type="GO" id="GO:0005221">
    <property type="term" value="F:intracellularly cyclic nucleotide-activated monoatomic cation channel activity"/>
    <property type="evidence" value="ECO:0007669"/>
    <property type="project" value="InterPro"/>
</dbReference>
<evidence type="ECO:0000256" key="1">
    <source>
        <dbReference type="ARBA" id="ARBA00023286"/>
    </source>
</evidence>
<keyword evidence="1" id="KW-1071">Ligand-gated ion channel</keyword>
<feature type="compositionally biased region" description="Basic and acidic residues" evidence="2">
    <location>
        <begin position="1074"/>
        <end position="1087"/>
    </location>
</feature>
<evidence type="ECO:0000256" key="2">
    <source>
        <dbReference type="SAM" id="MobiDB-lite"/>
    </source>
</evidence>
<dbReference type="CDD" id="cd00038">
    <property type="entry name" value="CAP_ED"/>
    <property type="match status" value="1"/>
</dbReference>
<reference evidence="6" key="1">
    <citation type="journal article" date="2023" name="Commun. Biol.">
        <title>Genome analysis of Parmales, the sister group of diatoms, reveals the evolutionary specialization of diatoms from phago-mixotrophs to photoautotrophs.</title>
        <authorList>
            <person name="Ban H."/>
            <person name="Sato S."/>
            <person name="Yoshikawa S."/>
            <person name="Yamada K."/>
            <person name="Nakamura Y."/>
            <person name="Ichinomiya M."/>
            <person name="Sato N."/>
            <person name="Blanc-Mathieu R."/>
            <person name="Endo H."/>
            <person name="Kuwata A."/>
            <person name="Ogata H."/>
        </authorList>
    </citation>
    <scope>NUCLEOTIDE SEQUENCE [LARGE SCALE GENOMIC DNA]</scope>
    <source>
        <strain evidence="6">NIES 3701</strain>
    </source>
</reference>
<dbReference type="PANTHER" id="PTHR45638">
    <property type="entry name" value="CYCLIC NUCLEOTIDE-GATED CATION CHANNEL SUBUNIT A"/>
    <property type="match status" value="1"/>
</dbReference>
<feature type="region of interest" description="Disordered" evidence="2">
    <location>
        <begin position="268"/>
        <end position="287"/>
    </location>
</feature>
<name>A0A9W7AZE3_9STRA</name>
<dbReference type="Gene3D" id="2.60.120.10">
    <property type="entry name" value="Jelly Rolls"/>
    <property type="match status" value="1"/>
</dbReference>
<feature type="compositionally biased region" description="Basic and acidic residues" evidence="2">
    <location>
        <begin position="360"/>
        <end position="370"/>
    </location>
</feature>
<dbReference type="SMART" id="SM00100">
    <property type="entry name" value="cNMP"/>
    <property type="match status" value="1"/>
</dbReference>
<proteinExistence type="predicted"/>
<accession>A0A9W7AZE3</accession>
<keyword evidence="1" id="KW-0407">Ion channel</keyword>
<keyword evidence="6" id="KW-1185">Reference proteome</keyword>
<keyword evidence="3" id="KW-0812">Transmembrane</keyword>
<evidence type="ECO:0000259" key="4">
    <source>
        <dbReference type="PROSITE" id="PS50042"/>
    </source>
</evidence>
<gene>
    <name evidence="5" type="ORF">TrST_g7858</name>
</gene>
<dbReference type="PROSITE" id="PS50042">
    <property type="entry name" value="CNMP_BINDING_3"/>
    <property type="match status" value="1"/>
</dbReference>
<dbReference type="InterPro" id="IPR014710">
    <property type="entry name" value="RmlC-like_jellyroll"/>
</dbReference>
<evidence type="ECO:0000256" key="3">
    <source>
        <dbReference type="SAM" id="Phobius"/>
    </source>
</evidence>
<feature type="region of interest" description="Disordered" evidence="2">
    <location>
        <begin position="343"/>
        <end position="414"/>
    </location>
</feature>
<dbReference type="InterPro" id="IPR000595">
    <property type="entry name" value="cNMP-bd_dom"/>
</dbReference>
<evidence type="ECO:0000313" key="6">
    <source>
        <dbReference type="Proteomes" id="UP001165085"/>
    </source>
</evidence>
<dbReference type="EMBL" id="BRXY01000233">
    <property type="protein sequence ID" value="GMH79336.1"/>
    <property type="molecule type" value="Genomic_DNA"/>
</dbReference>
<feature type="compositionally biased region" description="Polar residues" evidence="2">
    <location>
        <begin position="1108"/>
        <end position="1124"/>
    </location>
</feature>